<dbReference type="AlphaFoldDB" id="A0A561BIJ2"/>
<feature type="chain" id="PRO_5022185563" evidence="1">
    <location>
        <begin position="22"/>
        <end position="238"/>
    </location>
</feature>
<dbReference type="EMBL" id="VIVL01000007">
    <property type="protein sequence ID" value="TWD78686.1"/>
    <property type="molecule type" value="Genomic_DNA"/>
</dbReference>
<sequence length="238" mass="25934">MRKLLLLLALCVAGAAGLASAAAAEPRYTVVKIDLRRERLELFLRDDTGAPFKRLDRLEAWLAARNRQLVFAMNAGMYHADFSPVGLLVQEGQEVAPLNLAAGTGNFFLKPNGVFLVSGEGRPRVVESSEYPALSRGVRLATQSGPLLLRRGVVHPAFIPNSDSRKIRNGVGVSGHTAIFVISEQPVNFYEFARYFRDVLHVRDALYLDGTVSALHSPALGRSDFTRELGPILGVAVP</sequence>
<name>A0A561BIJ2_9BURK</name>
<evidence type="ECO:0000259" key="2">
    <source>
        <dbReference type="Pfam" id="PF09992"/>
    </source>
</evidence>
<keyword evidence="1" id="KW-0732">Signal</keyword>
<protein>
    <submittedName>
        <fullName evidence="3">Uncharacterized protein YigE (DUF2233 family)</fullName>
    </submittedName>
</protein>
<evidence type="ECO:0000256" key="1">
    <source>
        <dbReference type="SAM" id="SignalP"/>
    </source>
</evidence>
<reference evidence="3 4" key="1">
    <citation type="submission" date="2019-06" db="EMBL/GenBank/DDBJ databases">
        <title>Sorghum-associated microbial communities from plants grown in Nebraska, USA.</title>
        <authorList>
            <person name="Schachtman D."/>
        </authorList>
    </citation>
    <scope>NUCLEOTIDE SEQUENCE [LARGE SCALE GENOMIC DNA]</scope>
    <source>
        <strain evidence="3 4">T529</strain>
    </source>
</reference>
<evidence type="ECO:0000313" key="4">
    <source>
        <dbReference type="Proteomes" id="UP000319722"/>
    </source>
</evidence>
<comment type="caution">
    <text evidence="3">The sequence shown here is derived from an EMBL/GenBank/DDBJ whole genome shotgun (WGS) entry which is preliminary data.</text>
</comment>
<dbReference type="Proteomes" id="UP000319722">
    <property type="component" value="Unassembled WGS sequence"/>
</dbReference>
<dbReference type="RefSeq" id="WP_145745641.1">
    <property type="nucleotide sequence ID" value="NZ_VIVL01000007.1"/>
</dbReference>
<gene>
    <name evidence="3" type="ORF">FB547_107221</name>
</gene>
<feature type="signal peptide" evidence="1">
    <location>
        <begin position="1"/>
        <end position="21"/>
    </location>
</feature>
<organism evidence="3 4">
    <name type="scientific">Variovorax beijingensis</name>
    <dbReference type="NCBI Taxonomy" id="2496117"/>
    <lineage>
        <taxon>Bacteria</taxon>
        <taxon>Pseudomonadati</taxon>
        <taxon>Pseudomonadota</taxon>
        <taxon>Betaproteobacteria</taxon>
        <taxon>Burkholderiales</taxon>
        <taxon>Comamonadaceae</taxon>
        <taxon>Variovorax</taxon>
    </lineage>
</organism>
<evidence type="ECO:0000313" key="3">
    <source>
        <dbReference type="EMBL" id="TWD78686.1"/>
    </source>
</evidence>
<dbReference type="Pfam" id="PF09992">
    <property type="entry name" value="NAGPA"/>
    <property type="match status" value="1"/>
</dbReference>
<dbReference type="OrthoDB" id="5515706at2"/>
<accession>A0A561BIJ2</accession>
<dbReference type="InterPro" id="IPR018711">
    <property type="entry name" value="NAGPA"/>
</dbReference>
<feature type="domain" description="Phosphodiester glycosidase" evidence="2">
    <location>
        <begin position="69"/>
        <end position="214"/>
    </location>
</feature>
<proteinExistence type="predicted"/>